<sequence length="222" mass="25869">MKISMIEFIGDELTNRSEALAIFGIIEIDQITFDQIERCVTILKIEVDRDKLFDELINVQSTFKEIISYRESLSDQIKKYIGISEFNCDKIEETDEECEEFIHKSSTPAPDHQQNNSRVRPDQLWAYVLSKISPYCEELKKLLRFVYSIPCSNAFTEGVFNHMKHARTPSINSMSIEAIASELKIRMNGKMNCDEFFSYVQNERELIQCARGTQKYKFKKSS</sequence>
<evidence type="ECO:0008006" key="5">
    <source>
        <dbReference type="Google" id="ProtNLM"/>
    </source>
</evidence>
<organism evidence="1 3">
    <name type="scientific">Rotaria magnacalcarata</name>
    <dbReference type="NCBI Taxonomy" id="392030"/>
    <lineage>
        <taxon>Eukaryota</taxon>
        <taxon>Metazoa</taxon>
        <taxon>Spiralia</taxon>
        <taxon>Gnathifera</taxon>
        <taxon>Rotifera</taxon>
        <taxon>Eurotatoria</taxon>
        <taxon>Bdelloidea</taxon>
        <taxon>Philodinida</taxon>
        <taxon>Philodinidae</taxon>
        <taxon>Rotaria</taxon>
    </lineage>
</organism>
<evidence type="ECO:0000313" key="3">
    <source>
        <dbReference type="Proteomes" id="UP000663856"/>
    </source>
</evidence>
<dbReference type="EMBL" id="CAJOBG010008743">
    <property type="protein sequence ID" value="CAF4250893.1"/>
    <property type="molecule type" value="Genomic_DNA"/>
</dbReference>
<dbReference type="EMBL" id="CAJNRF010018367">
    <property type="protein sequence ID" value="CAF2254238.1"/>
    <property type="molecule type" value="Genomic_DNA"/>
</dbReference>
<gene>
    <name evidence="2" type="ORF">OVN521_LOCUS29017</name>
    <name evidence="1" type="ORF">WKI299_LOCUS37231</name>
</gene>
<evidence type="ECO:0000313" key="2">
    <source>
        <dbReference type="EMBL" id="CAF4250893.1"/>
    </source>
</evidence>
<accession>A0A817AG74</accession>
<dbReference type="Proteomes" id="UP000663856">
    <property type="component" value="Unassembled WGS sequence"/>
</dbReference>
<name>A0A817AG74_9BILA</name>
<dbReference type="Proteomes" id="UP000663866">
    <property type="component" value="Unassembled WGS sequence"/>
</dbReference>
<evidence type="ECO:0000313" key="4">
    <source>
        <dbReference type="Proteomes" id="UP000663866"/>
    </source>
</evidence>
<proteinExistence type="predicted"/>
<dbReference type="AlphaFoldDB" id="A0A817AG74"/>
<keyword evidence="4" id="KW-1185">Reference proteome</keyword>
<comment type="caution">
    <text evidence="1">The sequence shown here is derived from an EMBL/GenBank/DDBJ whole genome shotgun (WGS) entry which is preliminary data.</text>
</comment>
<reference evidence="1" key="1">
    <citation type="submission" date="2021-02" db="EMBL/GenBank/DDBJ databases">
        <authorList>
            <person name="Nowell W R."/>
        </authorList>
    </citation>
    <scope>NUCLEOTIDE SEQUENCE</scope>
</reference>
<evidence type="ECO:0000313" key="1">
    <source>
        <dbReference type="EMBL" id="CAF2254238.1"/>
    </source>
</evidence>
<protein>
    <recommendedName>
        <fullName evidence="5">HAT C-terminal dimerisation domain-containing protein</fullName>
    </recommendedName>
</protein>